<evidence type="ECO:0000313" key="2">
    <source>
        <dbReference type="EnsemblMetazoa" id="CapteP220922"/>
    </source>
</evidence>
<dbReference type="EMBL" id="AMQN01012503">
    <property type="status" value="NOT_ANNOTATED_CDS"/>
    <property type="molecule type" value="Genomic_DNA"/>
</dbReference>
<proteinExistence type="predicted"/>
<keyword evidence="3" id="KW-1185">Reference proteome</keyword>
<evidence type="ECO:0000313" key="1">
    <source>
        <dbReference type="EMBL" id="ELT93966.1"/>
    </source>
</evidence>
<gene>
    <name evidence="1" type="ORF">CAPTEDRAFT_220922</name>
</gene>
<dbReference type="InterPro" id="IPR017850">
    <property type="entry name" value="Alkaline_phosphatase_core_sf"/>
</dbReference>
<dbReference type="EMBL" id="KB309554">
    <property type="protein sequence ID" value="ELT93966.1"/>
    <property type="molecule type" value="Genomic_DNA"/>
</dbReference>
<dbReference type="AlphaFoldDB" id="R7TR48"/>
<reference evidence="2" key="3">
    <citation type="submission" date="2015-06" db="UniProtKB">
        <authorList>
            <consortium name="EnsemblMetazoa"/>
        </authorList>
    </citation>
    <scope>IDENTIFICATION</scope>
</reference>
<organism evidence="1">
    <name type="scientific">Capitella teleta</name>
    <name type="common">Polychaete worm</name>
    <dbReference type="NCBI Taxonomy" id="283909"/>
    <lineage>
        <taxon>Eukaryota</taxon>
        <taxon>Metazoa</taxon>
        <taxon>Spiralia</taxon>
        <taxon>Lophotrochozoa</taxon>
        <taxon>Annelida</taxon>
        <taxon>Polychaeta</taxon>
        <taxon>Sedentaria</taxon>
        <taxon>Scolecida</taxon>
        <taxon>Capitellidae</taxon>
        <taxon>Capitella</taxon>
    </lineage>
</organism>
<protein>
    <submittedName>
        <fullName evidence="1 2">Uncharacterized protein</fullName>
    </submittedName>
</protein>
<reference evidence="3" key="1">
    <citation type="submission" date="2012-12" db="EMBL/GenBank/DDBJ databases">
        <authorList>
            <person name="Hellsten U."/>
            <person name="Grimwood J."/>
            <person name="Chapman J.A."/>
            <person name="Shapiro H."/>
            <person name="Aerts A."/>
            <person name="Otillar R.P."/>
            <person name="Terry A.Y."/>
            <person name="Boore J.L."/>
            <person name="Simakov O."/>
            <person name="Marletaz F."/>
            <person name="Cho S.-J."/>
            <person name="Edsinger-Gonzales E."/>
            <person name="Havlak P."/>
            <person name="Kuo D.-H."/>
            <person name="Larsson T."/>
            <person name="Lv J."/>
            <person name="Arendt D."/>
            <person name="Savage R."/>
            <person name="Osoegawa K."/>
            <person name="de Jong P."/>
            <person name="Lindberg D.R."/>
            <person name="Seaver E.C."/>
            <person name="Weisblat D.A."/>
            <person name="Putnam N.H."/>
            <person name="Grigoriev I.V."/>
            <person name="Rokhsar D.S."/>
        </authorList>
    </citation>
    <scope>NUCLEOTIDE SEQUENCE</scope>
    <source>
        <strain evidence="3">I ESC-2004</strain>
    </source>
</reference>
<accession>R7TR48</accession>
<dbReference type="SUPFAM" id="SSF53649">
    <property type="entry name" value="Alkaline phosphatase-like"/>
    <property type="match status" value="1"/>
</dbReference>
<evidence type="ECO:0000313" key="3">
    <source>
        <dbReference type="Proteomes" id="UP000014760"/>
    </source>
</evidence>
<sequence>MVTDARKSERKDMVYNLDMESQFGLPSSGQIAVRDERYKLLWGFPGQNDGYGLTTTYLAKVEEFKVIYKSLTTREKRAGRFTYPEDDQKVMNRLLAELTVSVDDIERGTGFMRLFDLIKDPYETYDLSTSDEPEHQEALHKLITFVQTQLATTYQKYENPMAKEFMFHIANPDGAFQPGWCEDLLP</sequence>
<dbReference type="Gene3D" id="3.30.1120.10">
    <property type="match status" value="1"/>
</dbReference>
<reference evidence="1 3" key="2">
    <citation type="journal article" date="2013" name="Nature">
        <title>Insights into bilaterian evolution from three spiralian genomes.</title>
        <authorList>
            <person name="Simakov O."/>
            <person name="Marletaz F."/>
            <person name="Cho S.J."/>
            <person name="Edsinger-Gonzales E."/>
            <person name="Havlak P."/>
            <person name="Hellsten U."/>
            <person name="Kuo D.H."/>
            <person name="Larsson T."/>
            <person name="Lv J."/>
            <person name="Arendt D."/>
            <person name="Savage R."/>
            <person name="Osoegawa K."/>
            <person name="de Jong P."/>
            <person name="Grimwood J."/>
            <person name="Chapman J.A."/>
            <person name="Shapiro H."/>
            <person name="Aerts A."/>
            <person name="Otillar R.P."/>
            <person name="Terry A.Y."/>
            <person name="Boore J.L."/>
            <person name="Grigoriev I.V."/>
            <person name="Lindberg D.R."/>
            <person name="Seaver E.C."/>
            <person name="Weisblat D.A."/>
            <person name="Putnam N.H."/>
            <person name="Rokhsar D.S."/>
        </authorList>
    </citation>
    <scope>NUCLEOTIDE SEQUENCE</scope>
    <source>
        <strain evidence="1 3">I ESC-2004</strain>
    </source>
</reference>
<dbReference type="EnsemblMetazoa" id="CapteT220922">
    <property type="protein sequence ID" value="CapteP220922"/>
    <property type="gene ID" value="CapteG220922"/>
</dbReference>
<dbReference type="HOGENOM" id="CLU_1455756_0_0_1"/>
<name>R7TR48_CAPTE</name>
<dbReference type="Proteomes" id="UP000014760">
    <property type="component" value="Unassembled WGS sequence"/>
</dbReference>